<keyword evidence="5" id="KW-1185">Reference proteome</keyword>
<evidence type="ECO:0000313" key="4">
    <source>
        <dbReference type="EMBL" id="SEP82550.1"/>
    </source>
</evidence>
<accession>A0A1H9B0J4</accession>
<dbReference type="Pfam" id="PF05025">
    <property type="entry name" value="RbsD_FucU"/>
    <property type="match status" value="1"/>
</dbReference>
<gene>
    <name evidence="4" type="ORF">SAMN05421756_101800</name>
</gene>
<dbReference type="GO" id="GO:0062193">
    <property type="term" value="F:D-ribose pyranase activity"/>
    <property type="evidence" value="ECO:0007669"/>
    <property type="project" value="UniProtKB-EC"/>
</dbReference>
<dbReference type="RefSeq" id="WP_091177750.1">
    <property type="nucleotide sequence ID" value="NZ_FOFA01000001.1"/>
</dbReference>
<protein>
    <submittedName>
        <fullName evidence="4">L-fucose mutarotase</fullName>
    </submittedName>
</protein>
<dbReference type="InterPro" id="IPR050443">
    <property type="entry name" value="RbsD/FucU_mutarotase"/>
</dbReference>
<organism evidence="4 5">
    <name type="scientific">Microlunatus flavus</name>
    <dbReference type="NCBI Taxonomy" id="1036181"/>
    <lineage>
        <taxon>Bacteria</taxon>
        <taxon>Bacillati</taxon>
        <taxon>Actinomycetota</taxon>
        <taxon>Actinomycetes</taxon>
        <taxon>Propionibacteriales</taxon>
        <taxon>Propionibacteriaceae</taxon>
        <taxon>Microlunatus</taxon>
    </lineage>
</organism>
<dbReference type="InterPro" id="IPR007721">
    <property type="entry name" value="RbsD_FucU"/>
</dbReference>
<proteinExistence type="predicted"/>
<dbReference type="GO" id="GO:0042806">
    <property type="term" value="F:fucose binding"/>
    <property type="evidence" value="ECO:0007669"/>
    <property type="project" value="TreeGrafter"/>
</dbReference>
<dbReference type="SUPFAM" id="SSF102546">
    <property type="entry name" value="RbsD-like"/>
    <property type="match status" value="1"/>
</dbReference>
<sequence length="141" mass="14788">MLLHTLLHPPLLAALAASGHGGQLLLADGNYPATTIRPPHAEVIHLNLSPGVVDIDTVLRGVLDTVPLESAVLMRSPDGAAVPAHDSYRALLGPGVEVTEAERFDFYDLVRSPSVATVVATADTRICANLLITIGVRTPST</sequence>
<dbReference type="PANTHER" id="PTHR31690">
    <property type="entry name" value="FUCOSE MUTAROTASE"/>
    <property type="match status" value="1"/>
</dbReference>
<evidence type="ECO:0000256" key="3">
    <source>
        <dbReference type="ARBA" id="ARBA00036324"/>
    </source>
</evidence>
<keyword evidence="2" id="KW-0413">Isomerase</keyword>
<name>A0A1H9B0J4_9ACTN</name>
<dbReference type="GO" id="GO:0036373">
    <property type="term" value="F:L-fucose mutarotase activity"/>
    <property type="evidence" value="ECO:0007669"/>
    <property type="project" value="UniProtKB-EC"/>
</dbReference>
<dbReference type="OrthoDB" id="9805009at2"/>
<dbReference type="EMBL" id="FOFA01000001">
    <property type="protein sequence ID" value="SEP82550.1"/>
    <property type="molecule type" value="Genomic_DNA"/>
</dbReference>
<dbReference type="AlphaFoldDB" id="A0A1H9B0J4"/>
<comment type="catalytic activity">
    <reaction evidence="3">
        <text>alpha-L-fucose = beta-L-fucose</text>
        <dbReference type="Rhea" id="RHEA:25580"/>
        <dbReference type="ChEBI" id="CHEBI:42548"/>
        <dbReference type="ChEBI" id="CHEBI:42589"/>
        <dbReference type="EC" id="5.1.3.29"/>
    </reaction>
</comment>
<dbReference type="Proteomes" id="UP000198504">
    <property type="component" value="Unassembled WGS sequence"/>
</dbReference>
<dbReference type="PANTHER" id="PTHR31690:SF4">
    <property type="entry name" value="FUCOSE MUTAROTASE"/>
    <property type="match status" value="1"/>
</dbReference>
<evidence type="ECO:0000256" key="1">
    <source>
        <dbReference type="ARBA" id="ARBA00000223"/>
    </source>
</evidence>
<dbReference type="STRING" id="1036181.SAMN05421756_101800"/>
<dbReference type="InterPro" id="IPR023750">
    <property type="entry name" value="RbsD-like_sf"/>
</dbReference>
<reference evidence="5" key="1">
    <citation type="submission" date="2016-10" db="EMBL/GenBank/DDBJ databases">
        <authorList>
            <person name="Varghese N."/>
            <person name="Submissions S."/>
        </authorList>
    </citation>
    <scope>NUCLEOTIDE SEQUENCE [LARGE SCALE GENOMIC DNA]</scope>
    <source>
        <strain evidence="5">CGMCC 4.6856</strain>
    </source>
</reference>
<dbReference type="GO" id="GO:0006004">
    <property type="term" value="P:fucose metabolic process"/>
    <property type="evidence" value="ECO:0007669"/>
    <property type="project" value="TreeGrafter"/>
</dbReference>
<comment type="catalytic activity">
    <reaction evidence="1">
        <text>beta-D-ribopyranose = beta-D-ribofuranose</text>
        <dbReference type="Rhea" id="RHEA:25432"/>
        <dbReference type="ChEBI" id="CHEBI:27476"/>
        <dbReference type="ChEBI" id="CHEBI:47002"/>
        <dbReference type="EC" id="5.4.99.62"/>
    </reaction>
</comment>
<dbReference type="Gene3D" id="3.40.1650.10">
    <property type="entry name" value="RbsD-like domain"/>
    <property type="match status" value="1"/>
</dbReference>
<evidence type="ECO:0000256" key="2">
    <source>
        <dbReference type="ARBA" id="ARBA00023235"/>
    </source>
</evidence>
<evidence type="ECO:0000313" key="5">
    <source>
        <dbReference type="Proteomes" id="UP000198504"/>
    </source>
</evidence>